<dbReference type="Proteomes" id="UP001162131">
    <property type="component" value="Unassembled WGS sequence"/>
</dbReference>
<dbReference type="GO" id="GO:0045454">
    <property type="term" value="P:cell redox homeostasis"/>
    <property type="evidence" value="ECO:0007669"/>
    <property type="project" value="InterPro"/>
</dbReference>
<evidence type="ECO:0000256" key="8">
    <source>
        <dbReference type="PIRSR" id="PIRSR000350-3"/>
    </source>
</evidence>
<evidence type="ECO:0000256" key="11">
    <source>
        <dbReference type="RuleBase" id="RU365016"/>
    </source>
</evidence>
<comment type="cofactor">
    <cofactor evidence="8">
        <name>FAD</name>
        <dbReference type="ChEBI" id="CHEBI:57692"/>
    </cofactor>
    <text evidence="8">Binds 1 FAD per subunit.</text>
</comment>
<keyword evidence="4 10" id="KW-0560">Oxidoreductase</keyword>
<dbReference type="GO" id="GO:0050660">
    <property type="term" value="F:flavin adenine dinucleotide binding"/>
    <property type="evidence" value="ECO:0007669"/>
    <property type="project" value="InterPro"/>
</dbReference>
<evidence type="ECO:0000256" key="10">
    <source>
        <dbReference type="RuleBase" id="RU003691"/>
    </source>
</evidence>
<dbReference type="GO" id="GO:0050661">
    <property type="term" value="F:NADP binding"/>
    <property type="evidence" value="ECO:0007669"/>
    <property type="project" value="InterPro"/>
</dbReference>
<dbReference type="GO" id="GO:0006749">
    <property type="term" value="P:glutathione metabolic process"/>
    <property type="evidence" value="ECO:0007669"/>
    <property type="project" value="InterPro"/>
</dbReference>
<keyword evidence="11" id="KW-0521">NADP</keyword>
<gene>
    <name evidence="14" type="ORF">BSTOLATCC_MIC27301</name>
</gene>
<dbReference type="InterPro" id="IPR016156">
    <property type="entry name" value="FAD/NAD-linked_Rdtase_dimer_sf"/>
</dbReference>
<dbReference type="PROSITE" id="PS00076">
    <property type="entry name" value="PYRIDINE_REDOX_1"/>
    <property type="match status" value="1"/>
</dbReference>
<evidence type="ECO:0000256" key="7">
    <source>
        <dbReference type="PIRSR" id="PIRSR000350-2"/>
    </source>
</evidence>
<dbReference type="GO" id="GO:0005829">
    <property type="term" value="C:cytosol"/>
    <property type="evidence" value="ECO:0007669"/>
    <property type="project" value="TreeGrafter"/>
</dbReference>
<dbReference type="PIRSF" id="PIRSF000350">
    <property type="entry name" value="Mercury_reductase_MerA"/>
    <property type="match status" value="1"/>
</dbReference>
<accession>A0AAU9JAW3</accession>
<feature type="disulfide bond" description="Redox-active" evidence="9">
    <location>
        <begin position="42"/>
        <end position="47"/>
    </location>
</feature>
<evidence type="ECO:0000256" key="9">
    <source>
        <dbReference type="PIRSR" id="PIRSR000350-4"/>
    </source>
</evidence>
<dbReference type="Pfam" id="PF07992">
    <property type="entry name" value="Pyr_redox_2"/>
    <property type="match status" value="1"/>
</dbReference>
<dbReference type="SUPFAM" id="SSF55424">
    <property type="entry name" value="FAD/NAD-linked reductases, dimerisation (C-terminal) domain"/>
    <property type="match status" value="1"/>
</dbReference>
<dbReference type="InterPro" id="IPR004099">
    <property type="entry name" value="Pyr_nucl-diS_OxRdtase_dimer"/>
</dbReference>
<evidence type="ECO:0000259" key="13">
    <source>
        <dbReference type="Pfam" id="PF07992"/>
    </source>
</evidence>
<feature type="binding site" evidence="8">
    <location>
        <position position="301"/>
    </location>
    <ligand>
        <name>FAD</name>
        <dbReference type="ChEBI" id="CHEBI:57692"/>
    </ligand>
</feature>
<feature type="domain" description="Pyridine nucleotide-disulphide oxidoreductase dimerisation" evidence="12">
    <location>
        <begin position="337"/>
        <end position="446"/>
    </location>
</feature>
<dbReference type="PRINTS" id="PR00368">
    <property type="entry name" value="FADPNR"/>
</dbReference>
<comment type="function">
    <text evidence="11">Catalyzes the reduction of glutathione disulfide (GSSG) to reduced glutathione (GSH). Constitutes the major mechanism to maintain a high GSH:GSSG ratio in the cytosol.</text>
</comment>
<keyword evidence="15" id="KW-1185">Reference proteome</keyword>
<dbReference type="NCBIfam" id="TIGR01421">
    <property type="entry name" value="gluta_reduc_1"/>
    <property type="match status" value="1"/>
</dbReference>
<organism evidence="14 15">
    <name type="scientific">Blepharisma stoltei</name>
    <dbReference type="NCBI Taxonomy" id="1481888"/>
    <lineage>
        <taxon>Eukaryota</taxon>
        <taxon>Sar</taxon>
        <taxon>Alveolata</taxon>
        <taxon>Ciliophora</taxon>
        <taxon>Postciliodesmatophora</taxon>
        <taxon>Heterotrichea</taxon>
        <taxon>Heterotrichida</taxon>
        <taxon>Blepharismidae</taxon>
        <taxon>Blepharisma</taxon>
    </lineage>
</organism>
<keyword evidence="3 8" id="KW-0274">FAD</keyword>
<feature type="binding site" evidence="8">
    <location>
        <begin position="173"/>
        <end position="180"/>
    </location>
    <ligand>
        <name>NAD(+)</name>
        <dbReference type="ChEBI" id="CHEBI:57540"/>
    </ligand>
</feature>
<dbReference type="GO" id="GO:0004362">
    <property type="term" value="F:glutathione-disulfide reductase (NADPH) activity"/>
    <property type="evidence" value="ECO:0007669"/>
    <property type="project" value="UniProtKB-EC"/>
</dbReference>
<comment type="similarity">
    <text evidence="1 10">Belongs to the class-I pyridine nucleotide-disulfide oxidoreductase family.</text>
</comment>
<feature type="active site" description="Proton acceptor" evidence="7">
    <location>
        <position position="436"/>
    </location>
</feature>
<comment type="catalytic activity">
    <reaction evidence="11">
        <text>2 glutathione + NADP(+) = glutathione disulfide + NADPH + H(+)</text>
        <dbReference type="Rhea" id="RHEA:11740"/>
        <dbReference type="ChEBI" id="CHEBI:15378"/>
        <dbReference type="ChEBI" id="CHEBI:57783"/>
        <dbReference type="ChEBI" id="CHEBI:57925"/>
        <dbReference type="ChEBI" id="CHEBI:58297"/>
        <dbReference type="ChEBI" id="CHEBI:58349"/>
        <dbReference type="EC" id="1.8.1.7"/>
    </reaction>
</comment>
<dbReference type="InterPro" id="IPR036188">
    <property type="entry name" value="FAD/NAD-bd_sf"/>
</dbReference>
<keyword evidence="2 10" id="KW-0285">Flavoprotein</keyword>
<comment type="caution">
    <text evidence="14">The sequence shown here is derived from an EMBL/GenBank/DDBJ whole genome shotgun (WGS) entry which is preliminary data.</text>
</comment>
<evidence type="ECO:0000256" key="2">
    <source>
        <dbReference type="ARBA" id="ARBA00022630"/>
    </source>
</evidence>
<dbReference type="InterPro" id="IPR001100">
    <property type="entry name" value="Pyr_nuc-diS_OxRdtase"/>
</dbReference>
<dbReference type="PANTHER" id="PTHR42737">
    <property type="entry name" value="GLUTATHIONE REDUCTASE"/>
    <property type="match status" value="1"/>
</dbReference>
<comment type="subcellular location">
    <subcellularLocation>
        <location evidence="11">Cytoplasm</location>
    </subcellularLocation>
</comment>
<dbReference type="PRINTS" id="PR00411">
    <property type="entry name" value="PNDRDTASEI"/>
</dbReference>
<dbReference type="GO" id="GO:0034599">
    <property type="term" value="P:cellular response to oxidative stress"/>
    <property type="evidence" value="ECO:0007669"/>
    <property type="project" value="TreeGrafter"/>
</dbReference>
<evidence type="ECO:0000259" key="12">
    <source>
        <dbReference type="Pfam" id="PF02852"/>
    </source>
</evidence>
<dbReference type="InterPro" id="IPR006322">
    <property type="entry name" value="Glutathione_Rdtase_euk/bac"/>
</dbReference>
<evidence type="ECO:0000256" key="5">
    <source>
        <dbReference type="ARBA" id="ARBA00023157"/>
    </source>
</evidence>
<dbReference type="Gene3D" id="3.30.390.30">
    <property type="match status" value="1"/>
</dbReference>
<evidence type="ECO:0000256" key="1">
    <source>
        <dbReference type="ARBA" id="ARBA00007532"/>
    </source>
</evidence>
<feature type="binding site" evidence="8">
    <location>
        <position position="260"/>
    </location>
    <ligand>
        <name>NAD(+)</name>
        <dbReference type="ChEBI" id="CHEBI:57540"/>
    </ligand>
</feature>
<evidence type="ECO:0000313" key="15">
    <source>
        <dbReference type="Proteomes" id="UP001162131"/>
    </source>
</evidence>
<evidence type="ECO:0000256" key="6">
    <source>
        <dbReference type="ARBA" id="ARBA00023284"/>
    </source>
</evidence>
<dbReference type="PANTHER" id="PTHR42737:SF2">
    <property type="entry name" value="GLUTATHIONE REDUCTASE"/>
    <property type="match status" value="1"/>
</dbReference>
<proteinExistence type="inferred from homology"/>
<evidence type="ECO:0000256" key="3">
    <source>
        <dbReference type="ARBA" id="ARBA00022827"/>
    </source>
</evidence>
<feature type="domain" description="FAD/NAD(P)-binding" evidence="13">
    <location>
        <begin position="6"/>
        <end position="316"/>
    </location>
</feature>
<dbReference type="Gene3D" id="3.50.50.60">
    <property type="entry name" value="FAD/NAD(P)-binding domain"/>
    <property type="match status" value="2"/>
</dbReference>
<feature type="binding site" evidence="8">
    <location>
        <position position="51"/>
    </location>
    <ligand>
        <name>FAD</name>
        <dbReference type="ChEBI" id="CHEBI:57692"/>
    </ligand>
</feature>
<name>A0AAU9JAW3_9CILI</name>
<dbReference type="InterPro" id="IPR046952">
    <property type="entry name" value="GSHR/TRXR-like"/>
</dbReference>
<keyword evidence="8" id="KW-0547">Nucleotide-binding</keyword>
<dbReference type="NCBIfam" id="NF004776">
    <property type="entry name" value="PRK06116.1"/>
    <property type="match status" value="1"/>
</dbReference>
<dbReference type="SUPFAM" id="SSF51905">
    <property type="entry name" value="FAD/NAD(P)-binding domain"/>
    <property type="match status" value="1"/>
</dbReference>
<dbReference type="Pfam" id="PF02852">
    <property type="entry name" value="Pyr_redox_dim"/>
    <property type="match status" value="1"/>
</dbReference>
<evidence type="ECO:0000256" key="4">
    <source>
        <dbReference type="ARBA" id="ARBA00023002"/>
    </source>
</evidence>
<dbReference type="AlphaFoldDB" id="A0AAU9JAW3"/>
<evidence type="ECO:0000313" key="14">
    <source>
        <dbReference type="EMBL" id="CAG9320718.1"/>
    </source>
</evidence>
<dbReference type="FunFam" id="3.30.390.30:FF:000003">
    <property type="entry name" value="Glutathione reductase"/>
    <property type="match status" value="1"/>
</dbReference>
<sequence>MHSAFNYLVIGGGSGGLASARRAAKYGMKVALIENSRLGGTCVNLGCVPKKVMWNAAHLIEDRKVYDSYGFSSGLSTDWATLKANRDAYIERINNTYITNLKKEGVEVLKGFAKFSGKSSIVVNDSSEYTSSNILIASGSEATYPDIPGKELLSSSDDFFYLQEKPKKVLILGNGYIACELACMLNSFGVDTTLAIRVNQFLRAFDADLTKILKEYMEQEGVKFKMQTLISEAKKIGDKLEATFNNGEKDQYDKIFCAIGRKAKIGGMNLELTGVKQKDDGFIITNEWEETSTKGIYALGDVTGKIQLTPVAIAAGRRLSDRLFAGKTDSKLDYSNVPTVMFSHPPLGTVGLTELQARAKYGDDVKVYYKKFTNMFFSLSPHKEPTVMKVVCVGNEERIVGMHGLGRGVDEMIQGFSVAVKMGARKKDLDNTVAIHPTASEEFVTMT</sequence>
<keyword evidence="6 10" id="KW-0676">Redox-active center</keyword>
<keyword evidence="11" id="KW-0963">Cytoplasm</keyword>
<dbReference type="EC" id="1.8.1.7" evidence="11"/>
<protein>
    <recommendedName>
        <fullName evidence="11">Glutathione reductase</fullName>
        <ecNumber evidence="11">1.8.1.7</ecNumber>
    </recommendedName>
</protein>
<dbReference type="InterPro" id="IPR023753">
    <property type="entry name" value="FAD/NAD-binding_dom"/>
</dbReference>
<reference evidence="14" key="1">
    <citation type="submission" date="2021-09" db="EMBL/GenBank/DDBJ databases">
        <authorList>
            <consortium name="AG Swart"/>
            <person name="Singh M."/>
            <person name="Singh A."/>
            <person name="Seah K."/>
            <person name="Emmerich C."/>
        </authorList>
    </citation>
    <scope>NUCLEOTIDE SEQUENCE</scope>
    <source>
        <strain evidence="14">ATCC30299</strain>
    </source>
</reference>
<dbReference type="EMBL" id="CAJZBQ010000027">
    <property type="protein sequence ID" value="CAG9320718.1"/>
    <property type="molecule type" value="Genomic_DNA"/>
</dbReference>
<dbReference type="InterPro" id="IPR012999">
    <property type="entry name" value="Pyr_OxRdtase_I_AS"/>
</dbReference>
<keyword evidence="5" id="KW-1015">Disulfide bond</keyword>
<keyword evidence="8" id="KW-0520">NAD</keyword>